<accession>A0A562PP05</accession>
<dbReference type="RefSeq" id="WP_158206775.1">
    <property type="nucleotide sequence ID" value="NZ_CP046904.1"/>
</dbReference>
<evidence type="ECO:0000313" key="3">
    <source>
        <dbReference type="Proteomes" id="UP000315112"/>
    </source>
</evidence>
<dbReference type="InterPro" id="IPR013424">
    <property type="entry name" value="Ice-binding_C"/>
</dbReference>
<reference evidence="2 3" key="1">
    <citation type="journal article" date="2015" name="Stand. Genomic Sci.">
        <title>Genomic Encyclopedia of Bacterial and Archaeal Type Strains, Phase III: the genomes of soil and plant-associated and newly described type strains.</title>
        <authorList>
            <person name="Whitman W.B."/>
            <person name="Woyke T."/>
            <person name="Klenk H.P."/>
            <person name="Zhou Y."/>
            <person name="Lilburn T.G."/>
            <person name="Beck B.J."/>
            <person name="De Vos P."/>
            <person name="Vandamme P."/>
            <person name="Eisen J.A."/>
            <person name="Garrity G."/>
            <person name="Hugenholtz P."/>
            <person name="Kyrpides N.C."/>
        </authorList>
    </citation>
    <scope>NUCLEOTIDE SEQUENCE [LARGE SCALE GENOMIC DNA]</scope>
    <source>
        <strain evidence="2 3">CGMCC 1.10685</strain>
    </source>
</reference>
<name>A0A562PP05_9BURK</name>
<dbReference type="Proteomes" id="UP000315112">
    <property type="component" value="Unassembled WGS sequence"/>
</dbReference>
<dbReference type="AlphaFoldDB" id="A0A562PP05"/>
<sequence length="236" mass="25099">MKHLSCAAALAALTMSLAHAADYRYEYTMQITHINVWNGVENATPASVTLPEGSLSVGDVGTGVFGYTDGWNAHGIGYANWGYALTETYTIGTAPTQQFNIGTISHAATDRHSVVLWNSYDATLSPDTVTFESWRNSAEWLAVQFIDPTASHLAGTAVTDVGNFPFGHTGRFEYQVIGPDQVYYNIRGTLLTLSVNGGPAVALPVPEPGAWALLLGGLGVLTGGHLLRRRAGASLT</sequence>
<feature type="signal peptide" evidence="1">
    <location>
        <begin position="1"/>
        <end position="20"/>
    </location>
</feature>
<evidence type="ECO:0000313" key="2">
    <source>
        <dbReference type="EMBL" id="TWI46149.1"/>
    </source>
</evidence>
<organism evidence="2 3">
    <name type="scientific">Pseudoduganella flava</name>
    <dbReference type="NCBI Taxonomy" id="871742"/>
    <lineage>
        <taxon>Bacteria</taxon>
        <taxon>Pseudomonadati</taxon>
        <taxon>Pseudomonadota</taxon>
        <taxon>Betaproteobacteria</taxon>
        <taxon>Burkholderiales</taxon>
        <taxon>Oxalobacteraceae</taxon>
        <taxon>Telluria group</taxon>
        <taxon>Pseudoduganella</taxon>
    </lineage>
</organism>
<dbReference type="NCBIfam" id="TIGR02595">
    <property type="entry name" value="PEP_CTERM"/>
    <property type="match status" value="1"/>
</dbReference>
<keyword evidence="1" id="KW-0732">Signal</keyword>
<feature type="chain" id="PRO_5022125420" evidence="1">
    <location>
        <begin position="21"/>
        <end position="236"/>
    </location>
</feature>
<evidence type="ECO:0000256" key="1">
    <source>
        <dbReference type="SAM" id="SignalP"/>
    </source>
</evidence>
<gene>
    <name evidence="2" type="ORF">IP92_03583</name>
</gene>
<proteinExistence type="predicted"/>
<dbReference type="EMBL" id="VLKW01000006">
    <property type="protein sequence ID" value="TWI46149.1"/>
    <property type="molecule type" value="Genomic_DNA"/>
</dbReference>
<protein>
    <submittedName>
        <fullName evidence="2">Putative secreted protein with PEP-CTERM sorting signal</fullName>
    </submittedName>
</protein>
<comment type="caution">
    <text evidence="2">The sequence shown here is derived from an EMBL/GenBank/DDBJ whole genome shotgun (WGS) entry which is preliminary data.</text>
</comment>